<evidence type="ECO:0008006" key="5">
    <source>
        <dbReference type="Google" id="ProtNLM"/>
    </source>
</evidence>
<dbReference type="GO" id="GO:0004103">
    <property type="term" value="F:choline kinase activity"/>
    <property type="evidence" value="ECO:0007669"/>
    <property type="project" value="TreeGrafter"/>
</dbReference>
<feature type="coiled-coil region" evidence="2">
    <location>
        <begin position="182"/>
        <end position="209"/>
    </location>
</feature>
<keyword evidence="4" id="KW-1185">Reference proteome</keyword>
<dbReference type="AlphaFoldDB" id="A0A8J5HM57"/>
<dbReference type="GO" id="GO:0004305">
    <property type="term" value="F:ethanolamine kinase activity"/>
    <property type="evidence" value="ECO:0007669"/>
    <property type="project" value="TreeGrafter"/>
</dbReference>
<evidence type="ECO:0000313" key="3">
    <source>
        <dbReference type="EMBL" id="KAG6529391.1"/>
    </source>
</evidence>
<evidence type="ECO:0000256" key="2">
    <source>
        <dbReference type="SAM" id="Coils"/>
    </source>
</evidence>
<gene>
    <name evidence="3" type="ORF">ZIOFF_011589</name>
</gene>
<dbReference type="Proteomes" id="UP000734854">
    <property type="component" value="Unassembled WGS sequence"/>
</dbReference>
<name>A0A8J5HM57_ZINOF</name>
<comment type="similarity">
    <text evidence="1">Belongs to the choline/ethanolamine kinase family.</text>
</comment>
<dbReference type="CDD" id="cd05157">
    <property type="entry name" value="ETNK_euk"/>
    <property type="match status" value="1"/>
</dbReference>
<reference evidence="3 4" key="1">
    <citation type="submission" date="2020-08" db="EMBL/GenBank/DDBJ databases">
        <title>Plant Genome Project.</title>
        <authorList>
            <person name="Zhang R.-G."/>
        </authorList>
    </citation>
    <scope>NUCLEOTIDE SEQUENCE [LARGE SCALE GENOMIC DNA]</scope>
    <source>
        <tissue evidence="3">Rhizome</tissue>
    </source>
</reference>
<dbReference type="EMBL" id="JACMSC010000003">
    <property type="protein sequence ID" value="KAG6529391.1"/>
    <property type="molecule type" value="Genomic_DNA"/>
</dbReference>
<dbReference type="Gene3D" id="3.90.1200.10">
    <property type="match status" value="1"/>
</dbReference>
<dbReference type="SUPFAM" id="SSF56112">
    <property type="entry name" value="Protein kinase-like (PK-like)"/>
    <property type="match status" value="1"/>
</dbReference>
<keyword evidence="2" id="KW-0175">Coiled coil</keyword>
<organism evidence="3 4">
    <name type="scientific">Zingiber officinale</name>
    <name type="common">Ginger</name>
    <name type="synonym">Amomum zingiber</name>
    <dbReference type="NCBI Taxonomy" id="94328"/>
    <lineage>
        <taxon>Eukaryota</taxon>
        <taxon>Viridiplantae</taxon>
        <taxon>Streptophyta</taxon>
        <taxon>Embryophyta</taxon>
        <taxon>Tracheophyta</taxon>
        <taxon>Spermatophyta</taxon>
        <taxon>Magnoliopsida</taxon>
        <taxon>Liliopsida</taxon>
        <taxon>Zingiberales</taxon>
        <taxon>Zingiberaceae</taxon>
        <taxon>Zingiber</taxon>
    </lineage>
</organism>
<proteinExistence type="inferred from homology"/>
<dbReference type="Pfam" id="PF01633">
    <property type="entry name" value="Choline_kinase"/>
    <property type="match status" value="1"/>
</dbReference>
<dbReference type="PANTHER" id="PTHR22603">
    <property type="entry name" value="CHOLINE/ETHANOALAMINE KINASE"/>
    <property type="match status" value="1"/>
</dbReference>
<dbReference type="GO" id="GO:0006646">
    <property type="term" value="P:phosphatidylethanolamine biosynthetic process"/>
    <property type="evidence" value="ECO:0007669"/>
    <property type="project" value="TreeGrafter"/>
</dbReference>
<dbReference type="InterPro" id="IPR011009">
    <property type="entry name" value="Kinase-like_dom_sf"/>
</dbReference>
<dbReference type="GO" id="GO:0005737">
    <property type="term" value="C:cytoplasm"/>
    <property type="evidence" value="ECO:0007669"/>
    <property type="project" value="TreeGrafter"/>
</dbReference>
<evidence type="ECO:0000313" key="4">
    <source>
        <dbReference type="Proteomes" id="UP000734854"/>
    </source>
</evidence>
<sequence>MVAIGLEDGVRSVGSVVEQEEDKGVIPMEASKILFRLASGWSDVDDSRALEVAPLQGAMTNEVYQIKWPSHGQRPRKVLVRIYGEGVDVFFDRDEEIRTFECISRHGQGPRLLGRFTNGRVEEFIHARTLSALDLRDPEISALVALKLREFHDLSMPGPRSIQLWKRMRNWLNVAKSCCPAAEAEEFCLDALEKEIATLENETIGEQRIGFCHNDLQYGNIMIDEDTGVVTIIDYEYASYNPVAFDIANHFCEMAANYHTEMPHLLDYAKYPDFKERKRFVEIYLGASGSVDPKSNTRRFQYDSCEKAEDAEVENLLLLVEKYALASHLIWGLWGIISEKVNDIDFDYMDYARQRFHQFWSRKSATMDPSVNHNSLVLHTGLKEI</sequence>
<evidence type="ECO:0000256" key="1">
    <source>
        <dbReference type="ARBA" id="ARBA00038211"/>
    </source>
</evidence>
<dbReference type="PANTHER" id="PTHR22603:SF93">
    <property type="entry name" value="RE24176P"/>
    <property type="match status" value="1"/>
</dbReference>
<comment type="caution">
    <text evidence="3">The sequence shown here is derived from an EMBL/GenBank/DDBJ whole genome shotgun (WGS) entry which is preliminary data.</text>
</comment>
<dbReference type="Gene3D" id="3.30.200.20">
    <property type="entry name" value="Phosphorylase Kinase, domain 1"/>
    <property type="match status" value="1"/>
</dbReference>
<accession>A0A8J5HM57</accession>
<protein>
    <recommendedName>
        <fullName evidence="5">Choline kinase 2</fullName>
    </recommendedName>
</protein>